<dbReference type="AlphaFoldDB" id="A0A381ZYM1"/>
<evidence type="ECO:0000313" key="1">
    <source>
        <dbReference type="EMBL" id="SVA94320.1"/>
    </source>
</evidence>
<gene>
    <name evidence="1" type="ORF">METZ01_LOCUS147174</name>
</gene>
<sequence>MCEDGNNKIDFDFRDIVKCHIYV</sequence>
<proteinExistence type="predicted"/>
<reference evidence="1" key="1">
    <citation type="submission" date="2018-05" db="EMBL/GenBank/DDBJ databases">
        <authorList>
            <person name="Lanie J.A."/>
            <person name="Ng W.-L."/>
            <person name="Kazmierczak K.M."/>
            <person name="Andrzejewski T.M."/>
            <person name="Davidsen T.M."/>
            <person name="Wayne K.J."/>
            <person name="Tettelin H."/>
            <person name="Glass J.I."/>
            <person name="Rusch D."/>
            <person name="Podicherti R."/>
            <person name="Tsui H.-C.T."/>
            <person name="Winkler M.E."/>
        </authorList>
    </citation>
    <scope>NUCLEOTIDE SEQUENCE</scope>
</reference>
<dbReference type="EMBL" id="UINC01023178">
    <property type="protein sequence ID" value="SVA94320.1"/>
    <property type="molecule type" value="Genomic_DNA"/>
</dbReference>
<protein>
    <submittedName>
        <fullName evidence="1">Uncharacterized protein</fullName>
    </submittedName>
</protein>
<accession>A0A381ZYM1</accession>
<organism evidence="1">
    <name type="scientific">marine metagenome</name>
    <dbReference type="NCBI Taxonomy" id="408172"/>
    <lineage>
        <taxon>unclassified sequences</taxon>
        <taxon>metagenomes</taxon>
        <taxon>ecological metagenomes</taxon>
    </lineage>
</organism>
<name>A0A381ZYM1_9ZZZZ</name>